<dbReference type="InterPro" id="IPR036909">
    <property type="entry name" value="Cyt_c-like_dom_sf"/>
</dbReference>
<feature type="binding site" description="axial binding residue" evidence="20">
    <location>
        <position position="174"/>
    </location>
    <ligand>
        <name>heme c</name>
        <dbReference type="ChEBI" id="CHEBI:61717"/>
        <label>2</label>
    </ligand>
    <ligandPart>
        <name>Fe</name>
        <dbReference type="ChEBI" id="CHEBI:18248"/>
    </ligandPart>
</feature>
<keyword evidence="8" id="KW-0679">Respiratory chain</keyword>
<feature type="domain" description="Cytochrome c" evidence="23">
    <location>
        <begin position="205"/>
        <end position="288"/>
    </location>
</feature>
<keyword evidence="18 22" id="KW-0472">Membrane</keyword>
<keyword evidence="14 22" id="KW-1133">Transmembrane helix</keyword>
<evidence type="ECO:0000256" key="16">
    <source>
        <dbReference type="ARBA" id="ARBA00023004"/>
    </source>
</evidence>
<keyword evidence="9 22" id="KW-0812">Transmembrane</keyword>
<dbReference type="GO" id="GO:0016491">
    <property type="term" value="F:oxidoreductase activity"/>
    <property type="evidence" value="ECO:0007669"/>
    <property type="project" value="UniProtKB-KW"/>
</dbReference>
<evidence type="ECO:0000256" key="21">
    <source>
        <dbReference type="PIRSR" id="PIRSR000006-2"/>
    </source>
</evidence>
<feature type="domain" description="Cytochrome c" evidence="23">
    <location>
        <begin position="116"/>
        <end position="195"/>
    </location>
</feature>
<name>A0A060Q076_HELPX</name>
<dbReference type="Pfam" id="PF14715">
    <property type="entry name" value="FixP_N"/>
    <property type="match status" value="1"/>
</dbReference>
<keyword evidence="17" id="KW-0406">Ion transport</keyword>
<dbReference type="UniPathway" id="UPA00705"/>
<comment type="subcellular location">
    <subcellularLocation>
        <location evidence="1">Cell inner membrane</location>
    </subcellularLocation>
</comment>
<dbReference type="GO" id="GO:1902600">
    <property type="term" value="P:proton transmembrane transport"/>
    <property type="evidence" value="ECO:0007669"/>
    <property type="project" value="UniProtKB-KW"/>
</dbReference>
<dbReference type="InterPro" id="IPR038414">
    <property type="entry name" value="CcoP_N_sf"/>
</dbReference>
<keyword evidence="11" id="KW-0677">Repeat</keyword>
<evidence type="ECO:0000256" key="12">
    <source>
        <dbReference type="ARBA" id="ARBA00022781"/>
    </source>
</evidence>
<evidence type="ECO:0000256" key="3">
    <source>
        <dbReference type="ARBA" id="ARBA00006113"/>
    </source>
</evidence>
<evidence type="ECO:0000256" key="19">
    <source>
        <dbReference type="ARBA" id="ARBA00029635"/>
    </source>
</evidence>
<evidence type="ECO:0000256" key="14">
    <source>
        <dbReference type="ARBA" id="ARBA00022989"/>
    </source>
</evidence>
<feature type="binding site" description="covalent" evidence="21">
    <location>
        <position position="132"/>
    </location>
    <ligand>
        <name>heme c</name>
        <dbReference type="ChEBI" id="CHEBI:61717"/>
        <label>1</label>
    </ligand>
</feature>
<evidence type="ECO:0000313" key="24">
    <source>
        <dbReference type="EMBL" id="BAO97776.1"/>
    </source>
</evidence>
<evidence type="ECO:0000256" key="4">
    <source>
        <dbReference type="ARBA" id="ARBA00022448"/>
    </source>
</evidence>
<keyword evidence="10 20" id="KW-0479">Metal-binding</keyword>
<feature type="binding site" description="axial binding residue" evidence="20">
    <location>
        <position position="133"/>
    </location>
    <ligand>
        <name>heme c</name>
        <dbReference type="ChEBI" id="CHEBI:61717"/>
        <label>1</label>
    </ligand>
    <ligandPart>
        <name>Fe</name>
        <dbReference type="ChEBI" id="CHEBI:18248"/>
    </ligandPart>
</feature>
<keyword evidence="6" id="KW-0997">Cell inner membrane</keyword>
<keyword evidence="16 20" id="KW-0408">Iron</keyword>
<keyword evidence="12" id="KW-0375">Hydrogen ion transport</keyword>
<protein>
    <recommendedName>
        <fullName evidence="19">Cytochrome c oxidase subunit III</fullName>
    </recommendedName>
</protein>
<keyword evidence="15" id="KW-0560">Oxidoreductase</keyword>
<gene>
    <name evidence="24" type="ORF">NY40_0764</name>
</gene>
<evidence type="ECO:0000256" key="22">
    <source>
        <dbReference type="SAM" id="Phobius"/>
    </source>
</evidence>
<dbReference type="PANTHER" id="PTHR33751:SF1">
    <property type="entry name" value="CBB3-TYPE CYTOCHROME C OXIDASE SUBUNIT FIXP"/>
    <property type="match status" value="1"/>
</dbReference>
<proteinExistence type="inferred from homology"/>
<comment type="pathway">
    <text evidence="2">Energy metabolism; oxidative phosphorylation.</text>
</comment>
<dbReference type="GO" id="GO:0046872">
    <property type="term" value="F:metal ion binding"/>
    <property type="evidence" value="ECO:0007669"/>
    <property type="project" value="UniProtKB-KW"/>
</dbReference>
<organism evidence="24 25">
    <name type="scientific">Helicobacter pylori NY40</name>
    <dbReference type="NCBI Taxonomy" id="1426844"/>
    <lineage>
        <taxon>Bacteria</taxon>
        <taxon>Pseudomonadati</taxon>
        <taxon>Campylobacterota</taxon>
        <taxon>Epsilonproteobacteria</taxon>
        <taxon>Campylobacterales</taxon>
        <taxon>Helicobacteraceae</taxon>
        <taxon>Helicobacter</taxon>
    </lineage>
</organism>
<dbReference type="Gene3D" id="1.10.760.10">
    <property type="entry name" value="Cytochrome c-like domain"/>
    <property type="match status" value="2"/>
</dbReference>
<evidence type="ECO:0000256" key="11">
    <source>
        <dbReference type="ARBA" id="ARBA00022737"/>
    </source>
</evidence>
<evidence type="ECO:0000256" key="7">
    <source>
        <dbReference type="ARBA" id="ARBA00022617"/>
    </source>
</evidence>
<sequence length="292" mass="32540">MDFLNDHINVFGLIAALVILVLTIYESSSLIKEMRDSKSQGELVENGHLIDGIGEFANNVPVGWIASFMCTIVWAFWYFFFGYPLNSFSQIGQYNEEVKAHNQKFEAKWKHLGQKELVDMGQGIFLVHCSQCHGITAEGLHGSAQNLVRWGKEEGIMDTIKHGSKGMDYLAGEMPAMELDEKDAKAIASYVMAELSSVKKTKNPQLIDKGKELFESMGCTGCHGNDGKGLQENQVFAADLTAYGTENFLRNILTHGKKGNIGHMPSFKYKNFSDLQVKALAEFIQSLKPLED</sequence>
<dbReference type="GO" id="GO:0020037">
    <property type="term" value="F:heme binding"/>
    <property type="evidence" value="ECO:0007669"/>
    <property type="project" value="InterPro"/>
</dbReference>
<evidence type="ECO:0000256" key="20">
    <source>
        <dbReference type="PIRSR" id="PIRSR000006-1"/>
    </source>
</evidence>
<keyword evidence="5" id="KW-1003">Cell membrane</keyword>
<keyword evidence="4" id="KW-0813">Transport</keyword>
<evidence type="ECO:0000256" key="13">
    <source>
        <dbReference type="ARBA" id="ARBA00022982"/>
    </source>
</evidence>
<evidence type="ECO:0000256" key="10">
    <source>
        <dbReference type="ARBA" id="ARBA00022723"/>
    </source>
</evidence>
<evidence type="ECO:0000256" key="18">
    <source>
        <dbReference type="ARBA" id="ARBA00023136"/>
    </source>
</evidence>
<keyword evidence="13" id="KW-0249">Electron transport</keyword>
<dbReference type="EMBL" id="AP014523">
    <property type="protein sequence ID" value="BAO97776.1"/>
    <property type="molecule type" value="Genomic_DNA"/>
</dbReference>
<comment type="cofactor">
    <cofactor evidence="21">
        <name>heme c</name>
        <dbReference type="ChEBI" id="CHEBI:61717"/>
    </cofactor>
    <text evidence="21">Binds 2 heme C groups per subunit.</text>
</comment>
<evidence type="ECO:0000256" key="2">
    <source>
        <dbReference type="ARBA" id="ARBA00004673"/>
    </source>
</evidence>
<dbReference type="HOGENOM" id="CLU_986691_0_0_7"/>
<dbReference type="Pfam" id="PF13442">
    <property type="entry name" value="Cytochrome_CBB3"/>
    <property type="match status" value="2"/>
</dbReference>
<dbReference type="PROSITE" id="PS51007">
    <property type="entry name" value="CYTC"/>
    <property type="match status" value="2"/>
</dbReference>
<evidence type="ECO:0000256" key="6">
    <source>
        <dbReference type="ARBA" id="ARBA00022519"/>
    </source>
</evidence>
<evidence type="ECO:0000256" key="8">
    <source>
        <dbReference type="ARBA" id="ARBA00022660"/>
    </source>
</evidence>
<dbReference type="Proteomes" id="UP000031662">
    <property type="component" value="Chromosome"/>
</dbReference>
<dbReference type="InterPro" id="IPR032858">
    <property type="entry name" value="CcoP_N"/>
</dbReference>
<dbReference type="RefSeq" id="WP_000346888.1">
    <property type="nucleotide sequence ID" value="NZ_AP014523.1"/>
</dbReference>
<comment type="similarity">
    <text evidence="3">Belongs to the CcoP / FixP family.</text>
</comment>
<dbReference type="PANTHER" id="PTHR33751">
    <property type="entry name" value="CBB3-TYPE CYTOCHROME C OXIDASE SUBUNIT FIXP"/>
    <property type="match status" value="1"/>
</dbReference>
<feature type="binding site" description="axial binding residue" evidence="20">
    <location>
        <position position="223"/>
    </location>
    <ligand>
        <name>heme c</name>
        <dbReference type="ChEBI" id="CHEBI:61717"/>
        <label>2</label>
    </ligand>
    <ligandPart>
        <name>Fe</name>
        <dbReference type="ChEBI" id="CHEBI:18248"/>
    </ligandPart>
</feature>
<dbReference type="InterPro" id="IPR004678">
    <property type="entry name" value="Cyt_c_oxidase_cbb3_su3"/>
</dbReference>
<evidence type="ECO:0000256" key="17">
    <source>
        <dbReference type="ARBA" id="ARBA00023065"/>
    </source>
</evidence>
<dbReference type="SUPFAM" id="SSF46626">
    <property type="entry name" value="Cytochrome c"/>
    <property type="match status" value="2"/>
</dbReference>
<dbReference type="AlphaFoldDB" id="A0A060Q076"/>
<dbReference type="GO" id="GO:0009055">
    <property type="term" value="F:electron transfer activity"/>
    <property type="evidence" value="ECO:0007669"/>
    <property type="project" value="InterPro"/>
</dbReference>
<keyword evidence="7 21" id="KW-0349">Heme</keyword>
<accession>A0A060Q076</accession>
<feature type="transmembrane region" description="Helical" evidence="22">
    <location>
        <begin position="7"/>
        <end position="25"/>
    </location>
</feature>
<feature type="binding site" description="covalent" evidence="21">
    <location>
        <position position="129"/>
    </location>
    <ligand>
        <name>heme c</name>
        <dbReference type="ChEBI" id="CHEBI:61717"/>
        <label>1</label>
    </ligand>
</feature>
<dbReference type="GO" id="GO:0006119">
    <property type="term" value="P:oxidative phosphorylation"/>
    <property type="evidence" value="ECO:0007669"/>
    <property type="project" value="UniProtKB-UniPathway"/>
</dbReference>
<reference evidence="24 25" key="1">
    <citation type="submission" date="2013-11" db="EMBL/GenBank/DDBJ databases">
        <title>Estimation of Helicobacter pylori bacteriophage ecology using H. pylori isolates.</title>
        <authorList>
            <person name="Uchiyama J."/>
            <person name="Takemura-Uchiyama I."/>
            <person name="Ujihara T."/>
            <person name="Matsuzaki S."/>
        </authorList>
    </citation>
    <scope>NUCLEOTIDE SEQUENCE [LARGE SCALE GENOMIC DNA]</scope>
    <source>
        <strain evidence="24 25">NY40</strain>
    </source>
</reference>
<evidence type="ECO:0000256" key="9">
    <source>
        <dbReference type="ARBA" id="ARBA00022692"/>
    </source>
</evidence>
<evidence type="ECO:0000313" key="25">
    <source>
        <dbReference type="Proteomes" id="UP000031662"/>
    </source>
</evidence>
<feature type="binding site" description="covalent" evidence="21">
    <location>
        <position position="222"/>
    </location>
    <ligand>
        <name>heme c</name>
        <dbReference type="ChEBI" id="CHEBI:61717"/>
        <label>2</label>
    </ligand>
</feature>
<dbReference type="InterPro" id="IPR009056">
    <property type="entry name" value="Cyt_c-like_dom"/>
</dbReference>
<dbReference type="InterPro" id="IPR050597">
    <property type="entry name" value="Cytochrome_c_Oxidase_Subunit"/>
</dbReference>
<evidence type="ECO:0000256" key="15">
    <source>
        <dbReference type="ARBA" id="ARBA00023002"/>
    </source>
</evidence>
<dbReference type="PIRSF" id="PIRSF000006">
    <property type="entry name" value="Cbb3-Cox_fixP"/>
    <property type="match status" value="1"/>
</dbReference>
<evidence type="ECO:0000256" key="1">
    <source>
        <dbReference type="ARBA" id="ARBA00004533"/>
    </source>
</evidence>
<feature type="transmembrane region" description="Helical" evidence="22">
    <location>
        <begin position="62"/>
        <end position="81"/>
    </location>
</feature>
<evidence type="ECO:0000259" key="23">
    <source>
        <dbReference type="PROSITE" id="PS51007"/>
    </source>
</evidence>
<feature type="binding site" description="axial binding residue" evidence="20">
    <location>
        <position position="264"/>
    </location>
    <ligand>
        <name>heme c</name>
        <dbReference type="ChEBI" id="CHEBI:61717"/>
        <label>1</label>
    </ligand>
    <ligandPart>
        <name>Fe</name>
        <dbReference type="ChEBI" id="CHEBI:18248"/>
    </ligandPart>
</feature>
<feature type="binding site" description="covalent" evidence="21">
    <location>
        <position position="219"/>
    </location>
    <ligand>
        <name>heme c</name>
        <dbReference type="ChEBI" id="CHEBI:61717"/>
        <label>2</label>
    </ligand>
</feature>
<dbReference type="Gene3D" id="6.10.280.130">
    <property type="match status" value="1"/>
</dbReference>
<dbReference type="NCBIfam" id="TIGR00782">
    <property type="entry name" value="ccoP"/>
    <property type="match status" value="1"/>
</dbReference>
<evidence type="ECO:0000256" key="5">
    <source>
        <dbReference type="ARBA" id="ARBA00022475"/>
    </source>
</evidence>
<dbReference type="GO" id="GO:0005886">
    <property type="term" value="C:plasma membrane"/>
    <property type="evidence" value="ECO:0007669"/>
    <property type="project" value="UniProtKB-SubCell"/>
</dbReference>